<keyword evidence="3" id="KW-0808">Transferase</keyword>
<dbReference type="EMBL" id="JAYDCJ010000003">
    <property type="protein sequence ID" value="MEA1081434.1"/>
    <property type="molecule type" value="Genomic_DNA"/>
</dbReference>
<dbReference type="PANTHER" id="PTHR45947">
    <property type="entry name" value="SULFOQUINOVOSYL TRANSFERASE SQD2"/>
    <property type="match status" value="1"/>
</dbReference>
<evidence type="ECO:0000259" key="2">
    <source>
        <dbReference type="Pfam" id="PF13439"/>
    </source>
</evidence>
<dbReference type="RefSeq" id="WP_322855892.1">
    <property type="nucleotide sequence ID" value="NZ_JAYDCJ010000003.1"/>
</dbReference>
<name>A0ABU5P064_9GAMM</name>
<dbReference type="CDD" id="cd03801">
    <property type="entry name" value="GT4_PimA-like"/>
    <property type="match status" value="1"/>
</dbReference>
<comment type="caution">
    <text evidence="3">The sequence shown here is derived from an EMBL/GenBank/DDBJ whole genome shotgun (WGS) entry which is preliminary data.</text>
</comment>
<accession>A0ABU5P064</accession>
<evidence type="ECO:0000313" key="3">
    <source>
        <dbReference type="EMBL" id="MEA1081434.1"/>
    </source>
</evidence>
<evidence type="ECO:0000259" key="1">
    <source>
        <dbReference type="Pfam" id="PF00534"/>
    </source>
</evidence>
<dbReference type="EC" id="2.4.-.-" evidence="3"/>
<dbReference type="Pfam" id="PF13439">
    <property type="entry name" value="Glyco_transf_4"/>
    <property type="match status" value="1"/>
</dbReference>
<dbReference type="PANTHER" id="PTHR45947:SF3">
    <property type="entry name" value="SULFOQUINOVOSYL TRANSFERASE SQD2"/>
    <property type="match status" value="1"/>
</dbReference>
<dbReference type="Pfam" id="PF00534">
    <property type="entry name" value="Glycos_transf_1"/>
    <property type="match status" value="1"/>
</dbReference>
<keyword evidence="3" id="KW-0328">Glycosyltransferase</keyword>
<proteinExistence type="predicted"/>
<evidence type="ECO:0000313" key="4">
    <source>
        <dbReference type="Proteomes" id="UP001305746"/>
    </source>
</evidence>
<dbReference type="GO" id="GO:0016757">
    <property type="term" value="F:glycosyltransferase activity"/>
    <property type="evidence" value="ECO:0007669"/>
    <property type="project" value="UniProtKB-KW"/>
</dbReference>
<dbReference type="InterPro" id="IPR050194">
    <property type="entry name" value="Glycosyltransferase_grp1"/>
</dbReference>
<dbReference type="Proteomes" id="UP001305746">
    <property type="component" value="Unassembled WGS sequence"/>
</dbReference>
<gene>
    <name evidence="3" type="ORF">U5822_12180</name>
</gene>
<reference evidence="3 4" key="1">
    <citation type="submission" date="2023-12" db="EMBL/GenBank/DDBJ databases">
        <title>Marinobacter qingdaonensis sp. nov., isolated from the intertidal sediment of Qingdao, PR China.</title>
        <authorList>
            <person name="Li Y."/>
        </authorList>
    </citation>
    <scope>NUCLEOTIDE SEQUENCE [LARGE SCALE GENOMIC DNA]</scope>
    <source>
        <strain evidence="3 4">ASW11-75</strain>
    </source>
</reference>
<sequence>MIVLLSYDYPPNDGGISRLVAELTKGLLKLGQEVKVVTVEDNGRAGPLRPEVTTAEVASRGWMRHLATLRSIQSVPSEAKLIASVWNPEGTLAWIAGRSSNLWIMAHGNEVMPYPSGLRFGLKKWLRGRVLAAAKGVICNSRYTEGLVKVACPSARTVVIPLGVDVSRFSCSTEKASAREQFGLPERGRIVLSVSRLNSYKGHDTVLRALASLPAAEREELHYVVAGKGEHLSALKALAKELEISGQVHWLGFVGEADLPLLYRSADLFVLCTREDSRGRGVEGFGLVFLEAQAAGIPVLGTRAGGIPDAIKEGRGGWLVQPDDIEALRNKLSELASGHEKFEMQGIEARRRAESECTWDVYVDKFCEILELQPGTVGATAASNLGVLKDV</sequence>
<protein>
    <submittedName>
        <fullName evidence="3">Glycosyltransferase family 4 protein</fullName>
        <ecNumber evidence="3">2.4.-.-</ecNumber>
    </submittedName>
</protein>
<dbReference type="SUPFAM" id="SSF53756">
    <property type="entry name" value="UDP-Glycosyltransferase/glycogen phosphorylase"/>
    <property type="match status" value="1"/>
</dbReference>
<dbReference type="InterPro" id="IPR028098">
    <property type="entry name" value="Glyco_trans_4-like_N"/>
</dbReference>
<organism evidence="3 4">
    <name type="scientific">Marinobacter qingdaonensis</name>
    <dbReference type="NCBI Taxonomy" id="3108486"/>
    <lineage>
        <taxon>Bacteria</taxon>
        <taxon>Pseudomonadati</taxon>
        <taxon>Pseudomonadota</taxon>
        <taxon>Gammaproteobacteria</taxon>
        <taxon>Pseudomonadales</taxon>
        <taxon>Marinobacteraceae</taxon>
        <taxon>Marinobacter</taxon>
    </lineage>
</organism>
<keyword evidence="4" id="KW-1185">Reference proteome</keyword>
<feature type="domain" description="Glycosyl transferase family 1" evidence="1">
    <location>
        <begin position="177"/>
        <end position="351"/>
    </location>
</feature>
<feature type="domain" description="Glycosyltransferase subfamily 4-like N-terminal" evidence="2">
    <location>
        <begin position="14"/>
        <end position="168"/>
    </location>
</feature>
<dbReference type="InterPro" id="IPR001296">
    <property type="entry name" value="Glyco_trans_1"/>
</dbReference>
<dbReference type="Gene3D" id="3.40.50.2000">
    <property type="entry name" value="Glycogen Phosphorylase B"/>
    <property type="match status" value="2"/>
</dbReference>